<feature type="domain" description="Retrovirus-related Pol polyprotein from transposon TNT 1-94-like beta-barrel" evidence="1">
    <location>
        <begin position="115"/>
        <end position="192"/>
    </location>
</feature>
<dbReference type="STRING" id="3880.A0A072VE87"/>
<sequence>MGSKWDTEKFTGSNDFVLWKVKMQAVLIQQKCVQALKDEPAMLENLIQAEKGEMIYKENNVIVLCLEDKVLSSRSIFVIKGAMVVLPFKLRWSPMKMDMSAGALVVTSSKSEKSWVLDLGFSYHMCPRKEYFKTFGSKRRRSCSTRNNKACKVQGMGTVRLKMFDCCEFLLRYVRFVPELMRNLISLNMFDSLDYCIRIEYGVYEISHGALITLKGSKMNGLYILDGSIVIGNVSAASVVPHNNSELWHLRLRL</sequence>
<dbReference type="Pfam" id="PF22936">
    <property type="entry name" value="Pol_BBD"/>
    <property type="match status" value="1"/>
</dbReference>
<evidence type="ECO:0000259" key="1">
    <source>
        <dbReference type="Pfam" id="PF22936"/>
    </source>
</evidence>
<keyword evidence="4" id="KW-1185">Reference proteome</keyword>
<protein>
    <recommendedName>
        <fullName evidence="1">Retrovirus-related Pol polyprotein from transposon TNT 1-94-like beta-barrel domain-containing protein</fullName>
    </recommendedName>
</protein>
<reference evidence="3" key="3">
    <citation type="submission" date="2015-04" db="UniProtKB">
        <authorList>
            <consortium name="EnsemblPlants"/>
        </authorList>
    </citation>
    <scope>IDENTIFICATION</scope>
    <source>
        <strain evidence="3">cv. Jemalong A17</strain>
    </source>
</reference>
<dbReference type="EnsemblPlants" id="KEH40324">
    <property type="protein sequence ID" value="KEH40324"/>
    <property type="gene ID" value="MTR_1g027280"/>
</dbReference>
<evidence type="ECO:0000313" key="3">
    <source>
        <dbReference type="EnsemblPlants" id="KEH40324"/>
    </source>
</evidence>
<reference evidence="2 4" key="1">
    <citation type="journal article" date="2011" name="Nature">
        <title>The Medicago genome provides insight into the evolution of rhizobial symbioses.</title>
        <authorList>
            <person name="Young N.D."/>
            <person name="Debelle F."/>
            <person name="Oldroyd G.E."/>
            <person name="Geurts R."/>
            <person name="Cannon S.B."/>
            <person name="Udvardi M.K."/>
            <person name="Benedito V.A."/>
            <person name="Mayer K.F."/>
            <person name="Gouzy J."/>
            <person name="Schoof H."/>
            <person name="Van de Peer Y."/>
            <person name="Proost S."/>
            <person name="Cook D.R."/>
            <person name="Meyers B.C."/>
            <person name="Spannagl M."/>
            <person name="Cheung F."/>
            <person name="De Mita S."/>
            <person name="Krishnakumar V."/>
            <person name="Gundlach H."/>
            <person name="Zhou S."/>
            <person name="Mudge J."/>
            <person name="Bharti A.K."/>
            <person name="Murray J.D."/>
            <person name="Naoumkina M.A."/>
            <person name="Rosen B."/>
            <person name="Silverstein K.A."/>
            <person name="Tang H."/>
            <person name="Rombauts S."/>
            <person name="Zhao P.X."/>
            <person name="Zhou P."/>
            <person name="Barbe V."/>
            <person name="Bardou P."/>
            <person name="Bechner M."/>
            <person name="Bellec A."/>
            <person name="Berger A."/>
            <person name="Berges H."/>
            <person name="Bidwell S."/>
            <person name="Bisseling T."/>
            <person name="Choisne N."/>
            <person name="Couloux A."/>
            <person name="Denny R."/>
            <person name="Deshpande S."/>
            <person name="Dai X."/>
            <person name="Doyle J.J."/>
            <person name="Dudez A.M."/>
            <person name="Farmer A.D."/>
            <person name="Fouteau S."/>
            <person name="Franken C."/>
            <person name="Gibelin C."/>
            <person name="Gish J."/>
            <person name="Goldstein S."/>
            <person name="Gonzalez A.J."/>
            <person name="Green P.J."/>
            <person name="Hallab A."/>
            <person name="Hartog M."/>
            <person name="Hua A."/>
            <person name="Humphray S.J."/>
            <person name="Jeong D.H."/>
            <person name="Jing Y."/>
            <person name="Jocker A."/>
            <person name="Kenton S.M."/>
            <person name="Kim D.J."/>
            <person name="Klee K."/>
            <person name="Lai H."/>
            <person name="Lang C."/>
            <person name="Lin S."/>
            <person name="Macmil S.L."/>
            <person name="Magdelenat G."/>
            <person name="Matthews L."/>
            <person name="McCorrison J."/>
            <person name="Monaghan E.L."/>
            <person name="Mun J.H."/>
            <person name="Najar F.Z."/>
            <person name="Nicholson C."/>
            <person name="Noirot C."/>
            <person name="O'Bleness M."/>
            <person name="Paule C.R."/>
            <person name="Poulain J."/>
            <person name="Prion F."/>
            <person name="Qin B."/>
            <person name="Qu C."/>
            <person name="Retzel E.F."/>
            <person name="Riddle C."/>
            <person name="Sallet E."/>
            <person name="Samain S."/>
            <person name="Samson N."/>
            <person name="Sanders I."/>
            <person name="Saurat O."/>
            <person name="Scarpelli C."/>
            <person name="Schiex T."/>
            <person name="Segurens B."/>
            <person name="Severin A.J."/>
            <person name="Sherrier D.J."/>
            <person name="Shi R."/>
            <person name="Sims S."/>
            <person name="Singer S.R."/>
            <person name="Sinharoy S."/>
            <person name="Sterck L."/>
            <person name="Viollet A."/>
            <person name="Wang B.B."/>
            <person name="Wang K."/>
            <person name="Wang M."/>
            <person name="Wang X."/>
            <person name="Warfsmann J."/>
            <person name="Weissenbach J."/>
            <person name="White D.D."/>
            <person name="White J.D."/>
            <person name="Wiley G.B."/>
            <person name="Wincker P."/>
            <person name="Xing Y."/>
            <person name="Yang L."/>
            <person name="Yao Z."/>
            <person name="Ying F."/>
            <person name="Zhai J."/>
            <person name="Zhou L."/>
            <person name="Zuber A."/>
            <person name="Denarie J."/>
            <person name="Dixon R.A."/>
            <person name="May G.D."/>
            <person name="Schwartz D.C."/>
            <person name="Rogers J."/>
            <person name="Quetier F."/>
            <person name="Town C.D."/>
            <person name="Roe B.A."/>
        </authorList>
    </citation>
    <scope>NUCLEOTIDE SEQUENCE [LARGE SCALE GENOMIC DNA]</scope>
    <source>
        <strain evidence="2">A17</strain>
        <strain evidence="3 4">cv. Jemalong A17</strain>
    </source>
</reference>
<evidence type="ECO:0000313" key="4">
    <source>
        <dbReference type="Proteomes" id="UP000002051"/>
    </source>
</evidence>
<dbReference type="InterPro" id="IPR054722">
    <property type="entry name" value="PolX-like_BBD"/>
</dbReference>
<accession>A0A072VE87</accession>
<gene>
    <name evidence="2" type="ordered locus">MTR_1g027280</name>
</gene>
<dbReference type="EMBL" id="CM001217">
    <property type="protein sequence ID" value="KEH40324.1"/>
    <property type="molecule type" value="Genomic_DNA"/>
</dbReference>
<evidence type="ECO:0000313" key="2">
    <source>
        <dbReference type="EMBL" id="KEH40324.1"/>
    </source>
</evidence>
<proteinExistence type="predicted"/>
<dbReference type="AlphaFoldDB" id="A0A072VE87"/>
<organism evidence="2 4">
    <name type="scientific">Medicago truncatula</name>
    <name type="common">Barrel medic</name>
    <name type="synonym">Medicago tribuloides</name>
    <dbReference type="NCBI Taxonomy" id="3880"/>
    <lineage>
        <taxon>Eukaryota</taxon>
        <taxon>Viridiplantae</taxon>
        <taxon>Streptophyta</taxon>
        <taxon>Embryophyta</taxon>
        <taxon>Tracheophyta</taxon>
        <taxon>Spermatophyta</taxon>
        <taxon>Magnoliopsida</taxon>
        <taxon>eudicotyledons</taxon>
        <taxon>Gunneridae</taxon>
        <taxon>Pentapetalae</taxon>
        <taxon>rosids</taxon>
        <taxon>fabids</taxon>
        <taxon>Fabales</taxon>
        <taxon>Fabaceae</taxon>
        <taxon>Papilionoideae</taxon>
        <taxon>50 kb inversion clade</taxon>
        <taxon>NPAAA clade</taxon>
        <taxon>Hologalegina</taxon>
        <taxon>IRL clade</taxon>
        <taxon>Trifolieae</taxon>
        <taxon>Medicago</taxon>
    </lineage>
</organism>
<dbReference type="HOGENOM" id="CLU_1063003_0_0_1"/>
<reference evidence="2 4" key="2">
    <citation type="journal article" date="2014" name="BMC Genomics">
        <title>An improved genome release (version Mt4.0) for the model legume Medicago truncatula.</title>
        <authorList>
            <person name="Tang H."/>
            <person name="Krishnakumar V."/>
            <person name="Bidwell S."/>
            <person name="Rosen B."/>
            <person name="Chan A."/>
            <person name="Zhou S."/>
            <person name="Gentzbittel L."/>
            <person name="Childs K.L."/>
            <person name="Yandell M."/>
            <person name="Gundlach H."/>
            <person name="Mayer K.F."/>
            <person name="Schwartz D.C."/>
            <person name="Town C.D."/>
        </authorList>
    </citation>
    <scope>GENOME REANNOTATION</scope>
    <source>
        <strain evidence="2">A17</strain>
        <strain evidence="3 4">cv. Jemalong A17</strain>
    </source>
</reference>
<name>A0A072VE87_MEDTR</name>
<dbReference type="Proteomes" id="UP000002051">
    <property type="component" value="Unassembled WGS sequence"/>
</dbReference>